<dbReference type="AlphaFoldDB" id="A0AAI7ZF15"/>
<dbReference type="KEGG" id="xac:XAC1852"/>
<evidence type="ECO:0000259" key="1">
    <source>
        <dbReference type="PROSITE" id="PS51819"/>
    </source>
</evidence>
<organism evidence="2 3">
    <name type="scientific">Xanthomonas axonopodis pv. citri (strain 306)</name>
    <dbReference type="NCBI Taxonomy" id="190486"/>
    <lineage>
        <taxon>Bacteria</taxon>
        <taxon>Pseudomonadati</taxon>
        <taxon>Pseudomonadota</taxon>
        <taxon>Gammaproteobacteria</taxon>
        <taxon>Lysobacterales</taxon>
        <taxon>Lysobacteraceae</taxon>
        <taxon>Xanthomonas</taxon>
    </lineage>
</organism>
<dbReference type="PANTHER" id="PTHR35006:SF2">
    <property type="entry name" value="GLYOXALASE FAMILY PROTEIN (AFU_ORTHOLOGUE AFUA_5G14830)"/>
    <property type="match status" value="1"/>
</dbReference>
<accession>A0AAI7ZF15</accession>
<dbReference type="InterPro" id="IPR004360">
    <property type="entry name" value="Glyas_Fos-R_dOase_dom"/>
</dbReference>
<reference evidence="2 3" key="1">
    <citation type="journal article" date="2002" name="Nature">
        <title>Comparison of the genomes of two Xanthomonas pathogens with differing host specificities.</title>
        <authorList>
            <person name="da Silva A.C."/>
            <person name="Ferro J.A."/>
            <person name="Reinach F.C."/>
            <person name="Farah C.S."/>
            <person name="Furlan L.R."/>
            <person name="Quaggio R.B."/>
            <person name="Monteiro-Vitorello C.B."/>
            <person name="Van Sluys M.A."/>
            <person name="Almeida N.F."/>
            <person name="Alves L.M."/>
            <person name="do Amaral A.M."/>
            <person name="Bertolini M.C."/>
            <person name="Camargo L.E."/>
            <person name="Camarotte G."/>
            <person name="Cannavan F."/>
            <person name="Cardozo J."/>
            <person name="Chambergo F."/>
            <person name="Ciapina L.P."/>
            <person name="Cicarelli R.M."/>
            <person name="Coutinho L.L."/>
            <person name="Cursino-Santos J.R."/>
            <person name="El-Dorry H."/>
            <person name="Faria J.B."/>
            <person name="Ferreira A.J."/>
            <person name="Ferreira R.C."/>
            <person name="Ferro M.I."/>
            <person name="Formighieri E.F."/>
            <person name="Franco M.C."/>
            <person name="Greggio C.C."/>
            <person name="Gruber A."/>
            <person name="Katsuyama A.M."/>
            <person name="Kishi L.T."/>
            <person name="Leite R.P."/>
            <person name="Lemos E.G."/>
            <person name="Lemos M.V."/>
            <person name="Locali E.C."/>
            <person name="Machado M.A."/>
            <person name="Madeira A.M."/>
            <person name="Martinez-Rossi N.M."/>
            <person name="Martins E.C."/>
            <person name="Meidanis J."/>
            <person name="Menck C.F."/>
            <person name="Miyaki C.Y."/>
            <person name="Moon D.H."/>
            <person name="Moreira L.M."/>
            <person name="Novo M.T."/>
            <person name="Okura V.K."/>
            <person name="Oliveira M.C."/>
            <person name="Oliveira V.R."/>
            <person name="Pereira H.A."/>
            <person name="Rossi A."/>
            <person name="Sena J.A."/>
            <person name="Silva C."/>
            <person name="de Souza R.F."/>
            <person name="Spinola L.A."/>
            <person name="Takita M.A."/>
            <person name="Tamura R.E."/>
            <person name="Teixeira E.C."/>
            <person name="Tezza R.I."/>
            <person name="Trindade dos Santos M."/>
            <person name="Truffi D."/>
            <person name="Tsai S.M."/>
            <person name="White F.F."/>
            <person name="Setubal J.C."/>
            <person name="Kitajima J.P."/>
        </authorList>
    </citation>
    <scope>NUCLEOTIDE SEQUENCE [LARGE SCALE GENOMIC DNA]</scope>
    <source>
        <strain evidence="2 3">306</strain>
    </source>
</reference>
<proteinExistence type="predicted"/>
<dbReference type="Gene3D" id="3.10.180.10">
    <property type="entry name" value="2,3-Dihydroxybiphenyl 1,2-Dioxygenase, domain 1"/>
    <property type="match status" value="1"/>
</dbReference>
<dbReference type="EMBL" id="AE008923">
    <property type="protein sequence ID" value="AAM36714.1"/>
    <property type="molecule type" value="Genomic_DNA"/>
</dbReference>
<dbReference type="SUPFAM" id="SSF54593">
    <property type="entry name" value="Glyoxalase/Bleomycin resistance protein/Dihydroxybiphenyl dioxygenase"/>
    <property type="match status" value="1"/>
</dbReference>
<protein>
    <recommendedName>
        <fullName evidence="1">VOC domain-containing protein</fullName>
    </recommendedName>
</protein>
<dbReference type="Proteomes" id="UP000000576">
    <property type="component" value="Chromosome"/>
</dbReference>
<evidence type="ECO:0000313" key="3">
    <source>
        <dbReference type="Proteomes" id="UP000000576"/>
    </source>
</evidence>
<name>A0AAI7ZF15_XANAC</name>
<dbReference type="InterPro" id="IPR029068">
    <property type="entry name" value="Glyas_Bleomycin-R_OHBP_Dase"/>
</dbReference>
<dbReference type="PANTHER" id="PTHR35006">
    <property type="entry name" value="GLYOXALASE FAMILY PROTEIN (AFU_ORTHOLOGUE AFUA_5G14830)"/>
    <property type="match status" value="1"/>
</dbReference>
<evidence type="ECO:0000313" key="2">
    <source>
        <dbReference type="EMBL" id="AAM36714.1"/>
    </source>
</evidence>
<dbReference type="Pfam" id="PF00903">
    <property type="entry name" value="Glyoxalase"/>
    <property type="match status" value="1"/>
</dbReference>
<dbReference type="CDD" id="cd07262">
    <property type="entry name" value="VOC_like"/>
    <property type="match status" value="1"/>
</dbReference>
<sequence length="134" mass="13970">MGAGEHGVIDHIGLACSDLQTSTAFYQAALAPLGIALLVELTAAQTGGRAHAGFGTERPFLWLGSHAQTPGTTHVALTATDRDSVDAFHRAALAAGGRDHGAPGLRPHYHPHYYSAFVLDPDGHNCEAVCHLPA</sequence>
<dbReference type="PROSITE" id="PS51819">
    <property type="entry name" value="VOC"/>
    <property type="match status" value="1"/>
</dbReference>
<gene>
    <name evidence="2" type="ordered locus">XAC1852</name>
</gene>
<dbReference type="InterPro" id="IPR037523">
    <property type="entry name" value="VOC_core"/>
</dbReference>
<feature type="domain" description="VOC" evidence="1">
    <location>
        <begin position="8"/>
        <end position="131"/>
    </location>
</feature>